<evidence type="ECO:0000313" key="5">
    <source>
        <dbReference type="Proteomes" id="UP000203589"/>
    </source>
</evidence>
<dbReference type="GO" id="GO:1902209">
    <property type="term" value="P:negative regulation of bacterial-type flagellum assembly"/>
    <property type="evidence" value="ECO:0007669"/>
    <property type="project" value="InterPro"/>
</dbReference>
<keyword evidence="4" id="KW-0282">Flagellum</keyword>
<sequence>MSGLVLKLGPRERVLINGAVIENGDRRSRLSIVTPNANVLRLRDAIHPGEAKTPVRRLCYHAQLILTGDASADEARAQLLPRIEELSQILVDADSRRLLTQATEALLGEQFYQCLKALRALIPREDRLLATGPAPQ</sequence>
<evidence type="ECO:0000313" key="4">
    <source>
        <dbReference type="EMBL" id="ASP19784.1"/>
    </source>
</evidence>
<dbReference type="KEGG" id="aht:ANTHELSMS3_01069"/>
<keyword evidence="3" id="KW-0694">RNA-binding</keyword>
<dbReference type="InterPro" id="IPR009967">
    <property type="entry name" value="Flagellum_FlbT"/>
</dbReference>
<evidence type="ECO:0000256" key="1">
    <source>
        <dbReference type="ARBA" id="ARBA00022491"/>
    </source>
</evidence>
<reference evidence="4 5" key="1">
    <citation type="submission" date="2017-07" db="EMBL/GenBank/DDBJ databases">
        <title>Genome Sequence of Antarctobacter heliothermus Strain SMS3 Isolated from a culture of the Diatom Skeletonema marinoi.</title>
        <authorList>
            <person name="Topel M."/>
            <person name="Pinder M.I.M."/>
            <person name="Johansson O.N."/>
            <person name="Kourtchenko O."/>
            <person name="Godhe A."/>
            <person name="Clarke A.K."/>
        </authorList>
    </citation>
    <scope>NUCLEOTIDE SEQUENCE [LARGE SCALE GENOMIC DNA]</scope>
    <source>
        <strain evidence="4 5">SMS3</strain>
    </source>
</reference>
<organism evidence="4 5">
    <name type="scientific">Antarctobacter heliothermus</name>
    <dbReference type="NCBI Taxonomy" id="74033"/>
    <lineage>
        <taxon>Bacteria</taxon>
        <taxon>Pseudomonadati</taxon>
        <taxon>Pseudomonadota</taxon>
        <taxon>Alphaproteobacteria</taxon>
        <taxon>Rhodobacterales</taxon>
        <taxon>Roseobacteraceae</taxon>
        <taxon>Antarctobacter</taxon>
    </lineage>
</organism>
<dbReference type="AlphaFoldDB" id="A0A222E0Q7"/>
<dbReference type="NCBIfam" id="NF001995">
    <property type="entry name" value="PRK00794.1-1"/>
    <property type="match status" value="1"/>
</dbReference>
<gene>
    <name evidence="4" type="primary">flbT</name>
    <name evidence="4" type="ORF">ANTHELSMS3_01069</name>
</gene>
<name>A0A222E0Q7_9RHOB</name>
<dbReference type="Proteomes" id="UP000203589">
    <property type="component" value="Chromosome"/>
</dbReference>
<dbReference type="Pfam" id="PF07378">
    <property type="entry name" value="FlbT"/>
    <property type="match status" value="1"/>
</dbReference>
<keyword evidence="1" id="KW-0678">Repressor</keyword>
<accession>A0A222E0Q7</accession>
<dbReference type="RefSeq" id="WP_094033975.1">
    <property type="nucleotide sequence ID" value="NZ_CP022540.1"/>
</dbReference>
<proteinExistence type="predicted"/>
<keyword evidence="5" id="KW-1185">Reference proteome</keyword>
<keyword evidence="2" id="KW-1005">Bacterial flagellum biogenesis</keyword>
<dbReference type="EMBL" id="CP022540">
    <property type="protein sequence ID" value="ASP19784.1"/>
    <property type="molecule type" value="Genomic_DNA"/>
</dbReference>
<keyword evidence="4" id="KW-0966">Cell projection</keyword>
<dbReference type="GO" id="GO:0048027">
    <property type="term" value="F:mRNA 5'-UTR binding"/>
    <property type="evidence" value="ECO:0007669"/>
    <property type="project" value="InterPro"/>
</dbReference>
<protein>
    <submittedName>
        <fullName evidence="4">Flagellar biosynthesis repressor FlbT</fullName>
    </submittedName>
</protein>
<dbReference type="GO" id="GO:0006402">
    <property type="term" value="P:mRNA catabolic process"/>
    <property type="evidence" value="ECO:0007669"/>
    <property type="project" value="InterPro"/>
</dbReference>
<dbReference type="GO" id="GO:0044781">
    <property type="term" value="P:bacterial-type flagellum organization"/>
    <property type="evidence" value="ECO:0007669"/>
    <property type="project" value="UniProtKB-KW"/>
</dbReference>
<evidence type="ECO:0000256" key="3">
    <source>
        <dbReference type="ARBA" id="ARBA00022884"/>
    </source>
</evidence>
<evidence type="ECO:0000256" key="2">
    <source>
        <dbReference type="ARBA" id="ARBA00022795"/>
    </source>
</evidence>
<keyword evidence="4" id="KW-0969">Cilium</keyword>
<dbReference type="OrthoDB" id="8561314at2"/>